<dbReference type="PROSITE" id="PS00217">
    <property type="entry name" value="SUGAR_TRANSPORT_2"/>
    <property type="match status" value="1"/>
</dbReference>
<feature type="transmembrane region" description="Helical" evidence="8">
    <location>
        <begin position="344"/>
        <end position="363"/>
    </location>
</feature>
<proteinExistence type="inferred from homology"/>
<organism evidence="10 11">
    <name type="scientific">Fonsecaea monophora</name>
    <dbReference type="NCBI Taxonomy" id="254056"/>
    <lineage>
        <taxon>Eukaryota</taxon>
        <taxon>Fungi</taxon>
        <taxon>Dikarya</taxon>
        <taxon>Ascomycota</taxon>
        <taxon>Pezizomycotina</taxon>
        <taxon>Eurotiomycetes</taxon>
        <taxon>Chaetothyriomycetidae</taxon>
        <taxon>Chaetothyriales</taxon>
        <taxon>Herpotrichiellaceae</taxon>
        <taxon>Fonsecaea</taxon>
    </lineage>
</organism>
<dbReference type="GeneID" id="34604208"/>
<evidence type="ECO:0000256" key="1">
    <source>
        <dbReference type="ARBA" id="ARBA00004141"/>
    </source>
</evidence>
<dbReference type="Proteomes" id="UP000077002">
    <property type="component" value="Unassembled WGS sequence"/>
</dbReference>
<keyword evidence="6 8" id="KW-0472">Membrane</keyword>
<reference evidence="10 11" key="1">
    <citation type="submission" date="2016-03" db="EMBL/GenBank/DDBJ databases">
        <title>Draft genome sequence of the Fonsecaea monophora CBS 269.37.</title>
        <authorList>
            <person name="Bombassaro A."/>
            <person name="Vinicius W.A."/>
            <person name="De Hoog S."/>
            <person name="Sun J."/>
            <person name="Souza E.M."/>
            <person name="Raittz R.T."/>
            <person name="Costa F."/>
            <person name="Leao A.C."/>
            <person name="Tadra-Sfeir M.Z."/>
            <person name="Baura V."/>
            <person name="Balsanelli E."/>
            <person name="Pedrosa F.O."/>
            <person name="Moreno L.F."/>
            <person name="Steffens M.B."/>
            <person name="Xi L."/>
            <person name="Bocca A.L."/>
            <person name="Felipe M.S."/>
            <person name="Teixeira M."/>
            <person name="Telles Filho F.Q."/>
            <person name="Azevedo C.M."/>
            <person name="Gomes R."/>
            <person name="Vicente V.A."/>
        </authorList>
    </citation>
    <scope>NUCLEOTIDE SEQUENCE [LARGE SCALE GENOMIC DNA]</scope>
    <source>
        <strain evidence="10 11">CBS 269.37</strain>
    </source>
</reference>
<dbReference type="PROSITE" id="PS50850">
    <property type="entry name" value="MFS"/>
    <property type="match status" value="1"/>
</dbReference>
<dbReference type="AlphaFoldDB" id="A0A177EYL8"/>
<dbReference type="FunFam" id="1.20.1250.20:FF:000134">
    <property type="entry name" value="MFS sugar transporter protein"/>
    <property type="match status" value="1"/>
</dbReference>
<feature type="transmembrane region" description="Helical" evidence="8">
    <location>
        <begin position="375"/>
        <end position="401"/>
    </location>
</feature>
<evidence type="ECO:0000256" key="4">
    <source>
        <dbReference type="ARBA" id="ARBA00022692"/>
    </source>
</evidence>
<feature type="transmembrane region" description="Helical" evidence="8">
    <location>
        <begin position="16"/>
        <end position="40"/>
    </location>
</feature>
<dbReference type="InterPro" id="IPR020846">
    <property type="entry name" value="MFS_dom"/>
</dbReference>
<dbReference type="InterPro" id="IPR003663">
    <property type="entry name" value="Sugar/inositol_transpt"/>
</dbReference>
<dbReference type="Pfam" id="PF00083">
    <property type="entry name" value="Sugar_tr"/>
    <property type="match status" value="1"/>
</dbReference>
<dbReference type="PANTHER" id="PTHR48022">
    <property type="entry name" value="PLASTIDIC GLUCOSE TRANSPORTER 4"/>
    <property type="match status" value="1"/>
</dbReference>
<keyword evidence="4 8" id="KW-0812">Transmembrane</keyword>
<dbReference type="RefSeq" id="XP_022508638.1">
    <property type="nucleotide sequence ID" value="XM_022659008.1"/>
</dbReference>
<sequence>MAAEERKGWFKDQIRLVSILITIFISLGSFTYGYCSSIIATTLGQPDFFKYLHLDTEGPGLSHTNAITGAMNGLFQAGGFLGALSIGPICDWCSRRGGIGISAATCLVGGALQCGSVNVGMFLFARFLTGIGTGMIVCGVPLYQSEVSPPHTRGVFVGAHGALLCTGYSVSGWVGYGCFKYSGQFQWRFPLAVQCFAPLMLLGGLFFIPESPRWLVLHDKHDRAYKVMEWLHRDPRDPEGILVKEEFYALLKQLELEKLRGAGGYKELFTGWPNRKRLLLGFFTVFGGQCTATIVINNYGVILYTALGYVAPTTLAFTAGWVTVGVGGNALSALIVDRVGRVRLLIIGFCGCLMALIVEMALLATYKGTTNKAGLAAAVAFLFIHVGFYSSCVDAVTYIYCTEIFPNHLRARGSSISVSGLFFATVIYTCAAPTAFANIGWKYYIVFAITTAMTAVACYLWWPETKGLSLEEINALFGEEVAVDVGHMTKEERDALDEKIFAQTQEIEGIVSQPVPEHTKA</sequence>
<name>A0A177EYL8_9EURO</name>
<feature type="transmembrane region" description="Helical" evidence="8">
    <location>
        <begin position="413"/>
        <end position="437"/>
    </location>
</feature>
<evidence type="ECO:0000256" key="7">
    <source>
        <dbReference type="RuleBase" id="RU003346"/>
    </source>
</evidence>
<evidence type="ECO:0000256" key="6">
    <source>
        <dbReference type="ARBA" id="ARBA00023136"/>
    </source>
</evidence>
<feature type="transmembrane region" description="Helical" evidence="8">
    <location>
        <begin position="187"/>
        <end position="208"/>
    </location>
</feature>
<comment type="similarity">
    <text evidence="2 7">Belongs to the major facilitator superfamily. Sugar transporter (TC 2.A.1.1) family.</text>
</comment>
<feature type="transmembrane region" description="Helical" evidence="8">
    <location>
        <begin position="123"/>
        <end position="143"/>
    </location>
</feature>
<dbReference type="NCBIfam" id="TIGR00879">
    <property type="entry name" value="SP"/>
    <property type="match status" value="1"/>
</dbReference>
<evidence type="ECO:0000256" key="2">
    <source>
        <dbReference type="ARBA" id="ARBA00010992"/>
    </source>
</evidence>
<gene>
    <name evidence="10" type="ORF">AYO21_09070</name>
</gene>
<feature type="transmembrane region" description="Helical" evidence="8">
    <location>
        <begin position="155"/>
        <end position="175"/>
    </location>
</feature>
<protein>
    <recommendedName>
        <fullName evidence="9">Major facilitator superfamily (MFS) profile domain-containing protein</fullName>
    </recommendedName>
</protein>
<dbReference type="GO" id="GO:0016020">
    <property type="term" value="C:membrane"/>
    <property type="evidence" value="ECO:0007669"/>
    <property type="project" value="UniProtKB-SubCell"/>
</dbReference>
<dbReference type="InterPro" id="IPR050360">
    <property type="entry name" value="MFS_Sugar_Transporters"/>
</dbReference>
<keyword evidence="3 7" id="KW-0813">Transport</keyword>
<feature type="transmembrane region" description="Helical" evidence="8">
    <location>
        <begin position="443"/>
        <end position="462"/>
    </location>
</feature>
<comment type="subcellular location">
    <subcellularLocation>
        <location evidence="1">Membrane</location>
        <topology evidence="1">Multi-pass membrane protein</topology>
    </subcellularLocation>
</comment>
<evidence type="ECO:0000256" key="8">
    <source>
        <dbReference type="SAM" id="Phobius"/>
    </source>
</evidence>
<dbReference type="GO" id="GO:0005351">
    <property type="term" value="F:carbohydrate:proton symporter activity"/>
    <property type="evidence" value="ECO:0007669"/>
    <property type="project" value="TreeGrafter"/>
</dbReference>
<dbReference type="OrthoDB" id="6612291at2759"/>
<dbReference type="PANTHER" id="PTHR48022:SF11">
    <property type="entry name" value="MONOSACCHARIDE TRANSPORTER (HXT8), PUTATIVE (AFU_ORTHOLOGUE AFUA_2G08120)-RELATED"/>
    <property type="match status" value="1"/>
</dbReference>
<evidence type="ECO:0000313" key="11">
    <source>
        <dbReference type="Proteomes" id="UP000077002"/>
    </source>
</evidence>
<evidence type="ECO:0000256" key="5">
    <source>
        <dbReference type="ARBA" id="ARBA00022989"/>
    </source>
</evidence>
<evidence type="ECO:0000259" key="9">
    <source>
        <dbReference type="PROSITE" id="PS50850"/>
    </source>
</evidence>
<evidence type="ECO:0000256" key="3">
    <source>
        <dbReference type="ARBA" id="ARBA00022448"/>
    </source>
</evidence>
<comment type="caution">
    <text evidence="10">The sequence shown here is derived from an EMBL/GenBank/DDBJ whole genome shotgun (WGS) entry which is preliminary data.</text>
</comment>
<feature type="transmembrane region" description="Helical" evidence="8">
    <location>
        <begin position="278"/>
        <end position="296"/>
    </location>
</feature>
<dbReference type="InterPro" id="IPR005828">
    <property type="entry name" value="MFS_sugar_transport-like"/>
</dbReference>
<dbReference type="Gene3D" id="1.20.1250.20">
    <property type="entry name" value="MFS general substrate transporter like domains"/>
    <property type="match status" value="1"/>
</dbReference>
<evidence type="ECO:0000313" key="10">
    <source>
        <dbReference type="EMBL" id="OAG36686.1"/>
    </source>
</evidence>
<feature type="domain" description="Major facilitator superfamily (MFS) profile" evidence="9">
    <location>
        <begin position="21"/>
        <end position="466"/>
    </location>
</feature>
<dbReference type="InterPro" id="IPR005829">
    <property type="entry name" value="Sugar_transporter_CS"/>
</dbReference>
<dbReference type="InterPro" id="IPR036259">
    <property type="entry name" value="MFS_trans_sf"/>
</dbReference>
<dbReference type="SUPFAM" id="SSF103473">
    <property type="entry name" value="MFS general substrate transporter"/>
    <property type="match status" value="1"/>
</dbReference>
<dbReference type="PRINTS" id="PR00171">
    <property type="entry name" value="SUGRTRNSPORT"/>
</dbReference>
<keyword evidence="5 8" id="KW-1133">Transmembrane helix</keyword>
<accession>A0A177EYL8</accession>
<dbReference type="EMBL" id="LVKK01000085">
    <property type="protein sequence ID" value="OAG36686.1"/>
    <property type="molecule type" value="Genomic_DNA"/>
</dbReference>
<feature type="transmembrane region" description="Helical" evidence="8">
    <location>
        <begin position="302"/>
        <end position="324"/>
    </location>
</feature>
<keyword evidence="11" id="KW-1185">Reference proteome</keyword>